<dbReference type="Proteomes" id="UP001365128">
    <property type="component" value="Unassembled WGS sequence"/>
</dbReference>
<keyword evidence="2" id="KW-0175">Coiled coil</keyword>
<dbReference type="Pfam" id="PF21730">
    <property type="entry name" value="Vma22_CCDC115"/>
    <property type="match status" value="2"/>
</dbReference>
<gene>
    <name evidence="4" type="ORF">IWX46DRAFT_184538</name>
</gene>
<organism evidence="4 5">
    <name type="scientific">Phyllosticta citricarpa</name>
    <dbReference type="NCBI Taxonomy" id="55181"/>
    <lineage>
        <taxon>Eukaryota</taxon>
        <taxon>Fungi</taxon>
        <taxon>Dikarya</taxon>
        <taxon>Ascomycota</taxon>
        <taxon>Pezizomycotina</taxon>
        <taxon>Dothideomycetes</taxon>
        <taxon>Dothideomycetes incertae sedis</taxon>
        <taxon>Botryosphaeriales</taxon>
        <taxon>Phyllostictaceae</taxon>
        <taxon>Phyllosticta</taxon>
    </lineage>
</organism>
<sequence length="275" mass="30675">MSRPAALNLNSTQAAHLSEALVPPTSPAAPMADSTHEMPPKRIQPKPSGVAATTELVERLDDLLKRYLELLDQYTQAREQLSRELSAGYIALAKANFNAPNRVRYGRDFYDERMQALRTVTIEEKDDAKFRTSIVLAADSEPTPRTEPEADVNEKPASKPPPSSSSPTDPHISKYPTPPPDLPQPSKDDDTPKEERKEDGEEEEDKEDKRKQQQRQRDPIRWFGILVPQALRSAQGSFVGAVETGVPRTLNLATEMRELEIEIGRARKAMRKSGG</sequence>
<evidence type="ECO:0000256" key="1">
    <source>
        <dbReference type="ARBA" id="ARBA00093634"/>
    </source>
</evidence>
<accession>A0ABR1M371</accession>
<keyword evidence="5" id="KW-1185">Reference proteome</keyword>
<name>A0ABR1M371_9PEZI</name>
<feature type="region of interest" description="Disordered" evidence="3">
    <location>
        <begin position="135"/>
        <end position="217"/>
    </location>
</feature>
<reference evidence="4 5" key="1">
    <citation type="submission" date="2024-04" db="EMBL/GenBank/DDBJ databases">
        <title>Phyllosticta paracitricarpa is synonymous to the EU quarantine fungus P. citricarpa based on phylogenomic analyses.</title>
        <authorList>
            <consortium name="Lawrence Berkeley National Laboratory"/>
            <person name="Van Ingen-Buijs V.A."/>
            <person name="Van Westerhoven A.C."/>
            <person name="Haridas S."/>
            <person name="Skiadas P."/>
            <person name="Martin F."/>
            <person name="Groenewald J.Z."/>
            <person name="Crous P.W."/>
            <person name="Seidl M.F."/>
        </authorList>
    </citation>
    <scope>NUCLEOTIDE SEQUENCE [LARGE SCALE GENOMIC DNA]</scope>
    <source>
        <strain evidence="4 5">CBS 122670</strain>
    </source>
</reference>
<evidence type="ECO:0000256" key="3">
    <source>
        <dbReference type="SAM" id="MobiDB-lite"/>
    </source>
</evidence>
<feature type="compositionally biased region" description="Basic and acidic residues" evidence="3">
    <location>
        <begin position="142"/>
        <end position="157"/>
    </location>
</feature>
<feature type="coiled-coil region" evidence="2">
    <location>
        <begin position="57"/>
        <end position="84"/>
    </location>
</feature>
<proteinExistence type="predicted"/>
<evidence type="ECO:0000256" key="2">
    <source>
        <dbReference type="SAM" id="Coils"/>
    </source>
</evidence>
<feature type="region of interest" description="Disordered" evidence="3">
    <location>
        <begin position="23"/>
        <end position="49"/>
    </location>
</feature>
<evidence type="ECO:0000313" key="5">
    <source>
        <dbReference type="Proteomes" id="UP001365128"/>
    </source>
</evidence>
<comment type="caution">
    <text evidence="4">The sequence shown here is derived from an EMBL/GenBank/DDBJ whole genome shotgun (WGS) entry which is preliminary data.</text>
</comment>
<dbReference type="InterPro" id="IPR040357">
    <property type="entry name" value="Vma22/CCDC115"/>
</dbReference>
<dbReference type="PANTHER" id="PTHR31996">
    <property type="entry name" value="COILED-COIL DOMAIN-CONTAINING PROTEIN 115"/>
    <property type="match status" value="1"/>
</dbReference>
<feature type="compositionally biased region" description="Basic and acidic residues" evidence="3">
    <location>
        <begin position="207"/>
        <end position="217"/>
    </location>
</feature>
<dbReference type="PANTHER" id="PTHR31996:SF2">
    <property type="entry name" value="COILED-COIL DOMAIN-CONTAINING PROTEIN 115"/>
    <property type="match status" value="1"/>
</dbReference>
<feature type="compositionally biased region" description="Basic and acidic residues" evidence="3">
    <location>
        <begin position="186"/>
        <end position="199"/>
    </location>
</feature>
<evidence type="ECO:0000313" key="4">
    <source>
        <dbReference type="EMBL" id="KAK7541305.1"/>
    </source>
</evidence>
<dbReference type="EMBL" id="JBBPDW010000025">
    <property type="protein sequence ID" value="KAK7541305.1"/>
    <property type="molecule type" value="Genomic_DNA"/>
</dbReference>
<protein>
    <recommendedName>
        <fullName evidence="1">Vacuolar ATPase assembly protein VMA22</fullName>
    </recommendedName>
</protein>